<accession>A0A0E9PJM7</accession>
<organism evidence="2">
    <name type="scientific">Anguilla anguilla</name>
    <name type="common">European freshwater eel</name>
    <name type="synonym">Muraena anguilla</name>
    <dbReference type="NCBI Taxonomy" id="7936"/>
    <lineage>
        <taxon>Eukaryota</taxon>
        <taxon>Metazoa</taxon>
        <taxon>Chordata</taxon>
        <taxon>Craniata</taxon>
        <taxon>Vertebrata</taxon>
        <taxon>Euteleostomi</taxon>
        <taxon>Actinopterygii</taxon>
        <taxon>Neopterygii</taxon>
        <taxon>Teleostei</taxon>
        <taxon>Anguilliformes</taxon>
        <taxon>Anguillidae</taxon>
        <taxon>Anguilla</taxon>
    </lineage>
</organism>
<keyword evidence="1" id="KW-0732">Signal</keyword>
<evidence type="ECO:0000313" key="2">
    <source>
        <dbReference type="EMBL" id="JAH04497.1"/>
    </source>
</evidence>
<evidence type="ECO:0000256" key="1">
    <source>
        <dbReference type="SAM" id="SignalP"/>
    </source>
</evidence>
<dbReference type="EMBL" id="GBXM01104080">
    <property type="protein sequence ID" value="JAH04497.1"/>
    <property type="molecule type" value="Transcribed_RNA"/>
</dbReference>
<proteinExistence type="predicted"/>
<name>A0A0E9PJM7_ANGAN</name>
<feature type="signal peptide" evidence="1">
    <location>
        <begin position="1"/>
        <end position="19"/>
    </location>
</feature>
<sequence>MYFLLTCLCCFSCPQGLFPYITKKGSLPLCLVSNLCKLVCYFRTMQSVVQSDCLHLDSLKYTLN</sequence>
<protein>
    <submittedName>
        <fullName evidence="2">Uncharacterized protein</fullName>
    </submittedName>
</protein>
<feature type="chain" id="PRO_5002431339" evidence="1">
    <location>
        <begin position="20"/>
        <end position="64"/>
    </location>
</feature>
<reference evidence="2" key="2">
    <citation type="journal article" date="2015" name="Fish Shellfish Immunol.">
        <title>Early steps in the European eel (Anguilla anguilla)-Vibrio vulnificus interaction in the gills: Role of the RtxA13 toxin.</title>
        <authorList>
            <person name="Callol A."/>
            <person name="Pajuelo D."/>
            <person name="Ebbesson L."/>
            <person name="Teles M."/>
            <person name="MacKenzie S."/>
            <person name="Amaro C."/>
        </authorList>
    </citation>
    <scope>NUCLEOTIDE SEQUENCE</scope>
</reference>
<reference evidence="2" key="1">
    <citation type="submission" date="2014-11" db="EMBL/GenBank/DDBJ databases">
        <authorList>
            <person name="Amaro Gonzalez C."/>
        </authorList>
    </citation>
    <scope>NUCLEOTIDE SEQUENCE</scope>
</reference>
<dbReference type="AlphaFoldDB" id="A0A0E9PJM7"/>